<dbReference type="InterPro" id="IPR011990">
    <property type="entry name" value="TPR-like_helical_dom_sf"/>
</dbReference>
<sequence length="393" mass="42645">MQVGNTAASQTLKKPRVVMELYDDTCPLTVANFLALCKGDQTSKVSGKPLAYKGSMFHRVIKGFMIQGGDFTKGDGTGGESIYGDRFNDEDFTRLHERSGLLSMANAGPNTNGSQFFITTAATPHLNGKHVVFGRVIKGMSVVRAIEDCEKGESDKPVQDIVIADCGVLAEGEDDGVAVPVDGDALPDYPEDNDLVAEDHPAEYVAFSTQIKAAGNILLKQALAMADPVSASGLFSQAVEKYKKSVRYLEAVNPSPEDAAELTHDAKIEFFSLKVSSLSNMSLAYTKLADWPNAQRSSERILSIAETLAVYTAKHSTAPLTVTPADQSKALFRIGQAMLKQSEFEKGLATLERAQSLVSGASDGMITKLIAEAHRFIRDRDAKEKRMYQKMFE</sequence>
<dbReference type="Pfam" id="PF00160">
    <property type="entry name" value="Pro_isomerase"/>
    <property type="match status" value="1"/>
</dbReference>
<keyword evidence="7" id="KW-1185">Reference proteome</keyword>
<dbReference type="InterPro" id="IPR002130">
    <property type="entry name" value="Cyclophilin-type_PPIase_dom"/>
</dbReference>
<dbReference type="Gene3D" id="1.25.40.10">
    <property type="entry name" value="Tetratricopeptide repeat domain"/>
    <property type="match status" value="1"/>
</dbReference>
<gene>
    <name evidence="6" type="ORF">BASA50_007007</name>
</gene>
<evidence type="ECO:0000256" key="1">
    <source>
        <dbReference type="ARBA" id="ARBA00000971"/>
    </source>
</evidence>
<dbReference type="PROSITE" id="PS00170">
    <property type="entry name" value="CSA_PPIASE_1"/>
    <property type="match status" value="1"/>
</dbReference>
<comment type="caution">
    <text evidence="6">The sequence shown here is derived from an EMBL/GenBank/DDBJ whole genome shotgun (WGS) entry which is preliminary data.</text>
</comment>
<feature type="domain" description="PPIase cyclophilin-type" evidence="5">
    <location>
        <begin position="16"/>
        <end position="168"/>
    </location>
</feature>
<dbReference type="EC" id="5.2.1.8" evidence="2"/>
<evidence type="ECO:0000256" key="3">
    <source>
        <dbReference type="ARBA" id="ARBA00023110"/>
    </source>
</evidence>
<dbReference type="InterPro" id="IPR020892">
    <property type="entry name" value="Cyclophilin-type_PPIase_CS"/>
</dbReference>
<keyword evidence="3" id="KW-0697">Rotamase</keyword>
<dbReference type="PANTHER" id="PTHR11071">
    <property type="entry name" value="PEPTIDYL-PROLYL CIS-TRANS ISOMERASE"/>
    <property type="match status" value="1"/>
</dbReference>
<evidence type="ECO:0000256" key="2">
    <source>
        <dbReference type="ARBA" id="ARBA00013194"/>
    </source>
</evidence>
<evidence type="ECO:0000313" key="7">
    <source>
        <dbReference type="Proteomes" id="UP001648503"/>
    </source>
</evidence>
<proteinExistence type="predicted"/>
<dbReference type="Gene3D" id="2.40.100.10">
    <property type="entry name" value="Cyclophilin-like"/>
    <property type="match status" value="1"/>
</dbReference>
<dbReference type="SUPFAM" id="SSF50891">
    <property type="entry name" value="Cyclophilin-like"/>
    <property type="match status" value="1"/>
</dbReference>
<dbReference type="PRINTS" id="PR00153">
    <property type="entry name" value="CSAPPISMRASE"/>
</dbReference>
<dbReference type="InterPro" id="IPR029000">
    <property type="entry name" value="Cyclophilin-like_dom_sf"/>
</dbReference>
<dbReference type="EMBL" id="JAFCIX010000341">
    <property type="protein sequence ID" value="KAH6593952.1"/>
    <property type="molecule type" value="Genomic_DNA"/>
</dbReference>
<evidence type="ECO:0000259" key="5">
    <source>
        <dbReference type="PROSITE" id="PS50072"/>
    </source>
</evidence>
<comment type="catalytic activity">
    <reaction evidence="1">
        <text>[protein]-peptidylproline (omega=180) = [protein]-peptidylproline (omega=0)</text>
        <dbReference type="Rhea" id="RHEA:16237"/>
        <dbReference type="Rhea" id="RHEA-COMP:10747"/>
        <dbReference type="Rhea" id="RHEA-COMP:10748"/>
        <dbReference type="ChEBI" id="CHEBI:83833"/>
        <dbReference type="ChEBI" id="CHEBI:83834"/>
        <dbReference type="EC" id="5.2.1.8"/>
    </reaction>
</comment>
<dbReference type="PANTHER" id="PTHR11071:SF561">
    <property type="entry name" value="PEPTIDYL-PROLYL CIS-TRANS ISOMERASE D-RELATED"/>
    <property type="match status" value="1"/>
</dbReference>
<protein>
    <recommendedName>
        <fullName evidence="2">peptidylprolyl isomerase</fullName>
        <ecNumber evidence="2">5.2.1.8</ecNumber>
    </recommendedName>
</protein>
<evidence type="ECO:0000313" key="6">
    <source>
        <dbReference type="EMBL" id="KAH6593952.1"/>
    </source>
</evidence>
<keyword evidence="4" id="KW-0413">Isomerase</keyword>
<dbReference type="PROSITE" id="PS50072">
    <property type="entry name" value="CSA_PPIASE_2"/>
    <property type="match status" value="1"/>
</dbReference>
<accession>A0ABQ8F885</accession>
<name>A0ABQ8F885_9FUNG</name>
<dbReference type="Proteomes" id="UP001648503">
    <property type="component" value="Unassembled WGS sequence"/>
</dbReference>
<reference evidence="6 7" key="1">
    <citation type="submission" date="2021-02" db="EMBL/GenBank/DDBJ databases">
        <title>Variation within the Batrachochytrium salamandrivorans European outbreak.</title>
        <authorList>
            <person name="Kelly M."/>
            <person name="Pasmans F."/>
            <person name="Shea T.P."/>
            <person name="Munoz J.F."/>
            <person name="Carranza S."/>
            <person name="Cuomo C.A."/>
            <person name="Martel A."/>
        </authorList>
    </citation>
    <scope>NUCLEOTIDE SEQUENCE [LARGE SCALE GENOMIC DNA]</scope>
    <source>
        <strain evidence="6 7">AMFP18/2</strain>
    </source>
</reference>
<dbReference type="SUPFAM" id="SSF48452">
    <property type="entry name" value="TPR-like"/>
    <property type="match status" value="1"/>
</dbReference>
<organism evidence="6 7">
    <name type="scientific">Batrachochytrium salamandrivorans</name>
    <dbReference type="NCBI Taxonomy" id="1357716"/>
    <lineage>
        <taxon>Eukaryota</taxon>
        <taxon>Fungi</taxon>
        <taxon>Fungi incertae sedis</taxon>
        <taxon>Chytridiomycota</taxon>
        <taxon>Chytridiomycota incertae sedis</taxon>
        <taxon>Chytridiomycetes</taxon>
        <taxon>Rhizophydiales</taxon>
        <taxon>Rhizophydiales incertae sedis</taxon>
        <taxon>Batrachochytrium</taxon>
    </lineage>
</organism>
<evidence type="ECO:0000256" key="4">
    <source>
        <dbReference type="ARBA" id="ARBA00023235"/>
    </source>
</evidence>